<name>A0A067C4E1_SAPPC</name>
<feature type="region of interest" description="Disordered" evidence="1">
    <location>
        <begin position="1"/>
        <end position="63"/>
    </location>
</feature>
<accession>A0A067C4E1</accession>
<organism evidence="2 3">
    <name type="scientific">Saprolegnia parasitica (strain CBS 223.65)</name>
    <dbReference type="NCBI Taxonomy" id="695850"/>
    <lineage>
        <taxon>Eukaryota</taxon>
        <taxon>Sar</taxon>
        <taxon>Stramenopiles</taxon>
        <taxon>Oomycota</taxon>
        <taxon>Saprolegniomycetes</taxon>
        <taxon>Saprolegniales</taxon>
        <taxon>Saprolegniaceae</taxon>
        <taxon>Saprolegnia</taxon>
    </lineage>
</organism>
<dbReference type="RefSeq" id="XP_012205329.1">
    <property type="nucleotide sequence ID" value="XM_012349939.1"/>
</dbReference>
<feature type="compositionally biased region" description="Pro residues" evidence="1">
    <location>
        <begin position="47"/>
        <end position="63"/>
    </location>
</feature>
<proteinExistence type="predicted"/>
<dbReference type="EMBL" id="KK583247">
    <property type="protein sequence ID" value="KDO24010.1"/>
    <property type="molecule type" value="Genomic_DNA"/>
</dbReference>
<evidence type="ECO:0000256" key="1">
    <source>
        <dbReference type="SAM" id="MobiDB-lite"/>
    </source>
</evidence>
<dbReference type="VEuPathDB" id="FungiDB:SPRG_10706"/>
<dbReference type="AlphaFoldDB" id="A0A067C4E1"/>
<dbReference type="GeneID" id="24132803"/>
<reference evidence="2 3" key="1">
    <citation type="journal article" date="2013" name="PLoS Genet.">
        <title>Distinctive expansion of potential virulence genes in the genome of the oomycete fish pathogen Saprolegnia parasitica.</title>
        <authorList>
            <person name="Jiang R.H."/>
            <person name="de Bruijn I."/>
            <person name="Haas B.J."/>
            <person name="Belmonte R."/>
            <person name="Lobach L."/>
            <person name="Christie J."/>
            <person name="van den Ackerveken G."/>
            <person name="Bottin A."/>
            <person name="Bulone V."/>
            <person name="Diaz-Moreno S.M."/>
            <person name="Dumas B."/>
            <person name="Fan L."/>
            <person name="Gaulin E."/>
            <person name="Govers F."/>
            <person name="Grenville-Briggs L.J."/>
            <person name="Horner N.R."/>
            <person name="Levin J.Z."/>
            <person name="Mammella M."/>
            <person name="Meijer H.J."/>
            <person name="Morris P."/>
            <person name="Nusbaum C."/>
            <person name="Oome S."/>
            <person name="Phillips A.J."/>
            <person name="van Rooyen D."/>
            <person name="Rzeszutek E."/>
            <person name="Saraiva M."/>
            <person name="Secombes C.J."/>
            <person name="Seidl M.F."/>
            <person name="Snel B."/>
            <person name="Stassen J.H."/>
            <person name="Sykes S."/>
            <person name="Tripathy S."/>
            <person name="van den Berg H."/>
            <person name="Vega-Arreguin J.C."/>
            <person name="Wawra S."/>
            <person name="Young S.K."/>
            <person name="Zeng Q."/>
            <person name="Dieguez-Uribeondo J."/>
            <person name="Russ C."/>
            <person name="Tyler B.M."/>
            <person name="van West P."/>
        </authorList>
    </citation>
    <scope>NUCLEOTIDE SEQUENCE [LARGE SCALE GENOMIC DNA]</scope>
    <source>
        <strain evidence="2 3">CBS 223.65</strain>
    </source>
</reference>
<sequence>MYTAISPSPFRKTKLGKRPAPYARAAAPKKRSAKATTAVATPSPIVRAPPPPTPLVPATPVPTLPTTSWKRLPLSTASKRQVIAIGAISTVRADLRKKFTADAASFQ</sequence>
<keyword evidence="3" id="KW-1185">Reference proteome</keyword>
<dbReference type="KEGG" id="spar:SPRG_10706"/>
<dbReference type="Proteomes" id="UP000030745">
    <property type="component" value="Unassembled WGS sequence"/>
</dbReference>
<evidence type="ECO:0000313" key="3">
    <source>
        <dbReference type="Proteomes" id="UP000030745"/>
    </source>
</evidence>
<gene>
    <name evidence="2" type="ORF">SPRG_10706</name>
</gene>
<protein>
    <submittedName>
        <fullName evidence="2">Uncharacterized protein</fullName>
    </submittedName>
</protein>
<evidence type="ECO:0000313" key="2">
    <source>
        <dbReference type="EMBL" id="KDO24010.1"/>
    </source>
</evidence>